<dbReference type="InterPro" id="IPR032466">
    <property type="entry name" value="Metal_Hydrolase"/>
</dbReference>
<dbReference type="EMBL" id="QYRP01000002">
    <property type="protein sequence ID" value="RJS45659.1"/>
    <property type="molecule type" value="Genomic_DNA"/>
</dbReference>
<dbReference type="Proteomes" id="UP000276542">
    <property type="component" value="Unassembled WGS sequence"/>
</dbReference>
<dbReference type="InterPro" id="IPR006680">
    <property type="entry name" value="Amidohydro-rel"/>
</dbReference>
<dbReference type="SUPFAM" id="SSF51556">
    <property type="entry name" value="Metallo-dependent hydrolases"/>
    <property type="match status" value="1"/>
</dbReference>
<reference evidence="4" key="1">
    <citation type="submission" date="2018-09" db="EMBL/GenBank/DDBJ databases">
        <authorList>
            <person name="Zhu H."/>
        </authorList>
    </citation>
    <scope>NUCLEOTIDE SEQUENCE [LARGE SCALE GENOMIC DNA]</scope>
    <source>
        <strain evidence="4">K1W22B-1</strain>
    </source>
</reference>
<dbReference type="OrthoDB" id="5450317at2"/>
<comment type="caution">
    <text evidence="3">The sequence shown here is derived from an EMBL/GenBank/DDBJ whole genome shotgun (WGS) entry which is preliminary data.</text>
</comment>
<keyword evidence="3" id="KW-0378">Hydrolase</keyword>
<comment type="similarity">
    <text evidence="1">Belongs to the metallo-dependent hydrolases superfamily.</text>
</comment>
<evidence type="ECO:0000313" key="3">
    <source>
        <dbReference type="EMBL" id="RJS45659.1"/>
    </source>
</evidence>
<dbReference type="GO" id="GO:0016787">
    <property type="term" value="F:hydrolase activity"/>
    <property type="evidence" value="ECO:0007669"/>
    <property type="project" value="UniProtKB-KW"/>
</dbReference>
<dbReference type="Gene3D" id="3.20.20.140">
    <property type="entry name" value="Metal-dependent hydrolases"/>
    <property type="match status" value="1"/>
</dbReference>
<accession>A0A3A5H4M4</accession>
<dbReference type="PANTHER" id="PTHR43569:SF1">
    <property type="entry name" value="BLL3371 PROTEIN"/>
    <property type="match status" value="1"/>
</dbReference>
<gene>
    <name evidence="3" type="ORF">D4739_05120</name>
</gene>
<proteinExistence type="inferred from homology"/>
<name>A0A3A5H4M4_9ACTN</name>
<keyword evidence="4" id="KW-1185">Reference proteome</keyword>
<dbReference type="PANTHER" id="PTHR43569">
    <property type="entry name" value="AMIDOHYDROLASE"/>
    <property type="match status" value="1"/>
</dbReference>
<evidence type="ECO:0000313" key="4">
    <source>
        <dbReference type="Proteomes" id="UP000276542"/>
    </source>
</evidence>
<dbReference type="Pfam" id="PF04909">
    <property type="entry name" value="Amidohydro_2"/>
    <property type="match status" value="1"/>
</dbReference>
<dbReference type="RefSeq" id="WP_120059559.1">
    <property type="nucleotide sequence ID" value="NZ_QYRP01000002.1"/>
</dbReference>
<dbReference type="AlphaFoldDB" id="A0A3A5H4M4"/>
<sequence>MTDKSWPDGVVDPHIHQWDPLTTERIVSKQARAFRLLPRVPRALRWVLPRADREFVGNPHHVLKPYLPLDYRRDAGEVPVATVVHIEAAWPHAEHRDAVGETRWISSLPFGVDGAPELGAIVAHVDPRWSDAGEVLDLHLAASPLVRGVRTSAANHPDPGVRDFEDAPRLWADPAFLEGFTAVAERGLSFELWGYAHQLPDALPLVRAYPETTFVLDHYATPVGLLGPRGTSTGRSERVRADQLARWRDDVSALAALPNVVAKHSGLGMPVVGGEVRSARTAPLDARFVDTVAPLIRHLHDAFGASRTMWASNFPMDKPGLGIPASIALLTEVLGTDADLDLLLRGVALRSYRISRPR</sequence>
<feature type="domain" description="Amidohydrolase-related" evidence="2">
    <location>
        <begin position="11"/>
        <end position="354"/>
    </location>
</feature>
<evidence type="ECO:0000256" key="1">
    <source>
        <dbReference type="ARBA" id="ARBA00038310"/>
    </source>
</evidence>
<evidence type="ECO:0000259" key="2">
    <source>
        <dbReference type="Pfam" id="PF04909"/>
    </source>
</evidence>
<organism evidence="3 4">
    <name type="scientific">Nocardioides cavernaquae</name>
    <dbReference type="NCBI Taxonomy" id="2321396"/>
    <lineage>
        <taxon>Bacteria</taxon>
        <taxon>Bacillati</taxon>
        <taxon>Actinomycetota</taxon>
        <taxon>Actinomycetes</taxon>
        <taxon>Propionibacteriales</taxon>
        <taxon>Nocardioidaceae</taxon>
        <taxon>Nocardioides</taxon>
    </lineage>
</organism>
<protein>
    <submittedName>
        <fullName evidence="3">Amidohydrolase</fullName>
    </submittedName>
</protein>
<dbReference type="InterPro" id="IPR052350">
    <property type="entry name" value="Metallo-dep_Lactonases"/>
</dbReference>